<evidence type="ECO:0000313" key="12">
    <source>
        <dbReference type="Proteomes" id="UP001060039"/>
    </source>
</evidence>
<keyword evidence="6 10" id="KW-0407">Ion channel</keyword>
<evidence type="ECO:0000256" key="5">
    <source>
        <dbReference type="ARBA" id="ARBA00023136"/>
    </source>
</evidence>
<evidence type="ECO:0000313" key="11">
    <source>
        <dbReference type="EMBL" id="UTT63352.1"/>
    </source>
</evidence>
<dbReference type="PANTHER" id="PTHR28259:SF1">
    <property type="entry name" value="FLUORIDE EXPORT PROTEIN 1-RELATED"/>
    <property type="match status" value="1"/>
</dbReference>
<evidence type="ECO:0000256" key="4">
    <source>
        <dbReference type="ARBA" id="ARBA00022989"/>
    </source>
</evidence>
<dbReference type="Proteomes" id="UP001060039">
    <property type="component" value="Chromosome"/>
</dbReference>
<accession>A0ABY5FYZ3</accession>
<comment type="subcellular location">
    <subcellularLocation>
        <location evidence="1 10">Cell membrane</location>
        <topology evidence="1 10">Multi-pass membrane protein</topology>
    </subcellularLocation>
</comment>
<feature type="transmembrane region" description="Helical" evidence="10">
    <location>
        <begin position="27"/>
        <end position="49"/>
    </location>
</feature>
<comment type="catalytic activity">
    <reaction evidence="8">
        <text>fluoride(in) = fluoride(out)</text>
        <dbReference type="Rhea" id="RHEA:76159"/>
        <dbReference type="ChEBI" id="CHEBI:17051"/>
    </reaction>
    <physiologicalReaction direction="left-to-right" evidence="8">
        <dbReference type="Rhea" id="RHEA:76160"/>
    </physiologicalReaction>
</comment>
<keyword evidence="4 10" id="KW-1133">Transmembrane helix</keyword>
<keyword evidence="5 10" id="KW-0472">Membrane</keyword>
<dbReference type="EMBL" id="CP101497">
    <property type="protein sequence ID" value="UTT63352.1"/>
    <property type="molecule type" value="Genomic_DNA"/>
</dbReference>
<dbReference type="RefSeq" id="WP_255160484.1">
    <property type="nucleotide sequence ID" value="NZ_CP101497.1"/>
</dbReference>
<dbReference type="InterPro" id="IPR003691">
    <property type="entry name" value="FluC"/>
</dbReference>
<dbReference type="PANTHER" id="PTHR28259">
    <property type="entry name" value="FLUORIDE EXPORT PROTEIN 1-RELATED"/>
    <property type="match status" value="1"/>
</dbReference>
<comment type="activity regulation">
    <text evidence="10">Na(+) is not transported, but it plays an essential structural role and its presence is essential for fluoride channel function.</text>
</comment>
<comment type="similarity">
    <text evidence="7 10">Belongs to the fluoride channel Fluc/FEX (TC 1.A.43) family.</text>
</comment>
<evidence type="ECO:0000256" key="9">
    <source>
        <dbReference type="ARBA" id="ARBA00049940"/>
    </source>
</evidence>
<comment type="function">
    <text evidence="9 10">Fluoride-specific ion channel. Important for reducing fluoride concentration in the cell, thus reducing its toxicity.</text>
</comment>
<feature type="transmembrane region" description="Helical" evidence="10">
    <location>
        <begin position="89"/>
        <end position="110"/>
    </location>
</feature>
<evidence type="ECO:0000256" key="1">
    <source>
        <dbReference type="ARBA" id="ARBA00004651"/>
    </source>
</evidence>
<evidence type="ECO:0000256" key="2">
    <source>
        <dbReference type="ARBA" id="ARBA00022475"/>
    </source>
</evidence>
<proteinExistence type="inferred from homology"/>
<gene>
    <name evidence="10" type="primary">fluC</name>
    <name evidence="10" type="synonym">crcB</name>
    <name evidence="11" type="ORF">NNL39_04405</name>
</gene>
<dbReference type="HAMAP" id="MF_00454">
    <property type="entry name" value="FluC"/>
    <property type="match status" value="1"/>
</dbReference>
<keyword evidence="10" id="KW-0479">Metal-binding</keyword>
<feature type="transmembrane region" description="Helical" evidence="10">
    <location>
        <begin position="55"/>
        <end position="77"/>
    </location>
</feature>
<evidence type="ECO:0000256" key="8">
    <source>
        <dbReference type="ARBA" id="ARBA00035585"/>
    </source>
</evidence>
<keyword evidence="12" id="KW-1185">Reference proteome</keyword>
<reference evidence="11" key="1">
    <citation type="submission" date="2022-07" db="EMBL/GenBank/DDBJ databases">
        <title>Taxonomic analysis of Microcella humidisoli nov. sp., isolated from riverside soil.</title>
        <authorList>
            <person name="Molina K.M."/>
            <person name="Kim S.B."/>
        </authorList>
    </citation>
    <scope>NUCLEOTIDE SEQUENCE</scope>
    <source>
        <strain evidence="11">MMS21-STM10</strain>
    </source>
</reference>
<keyword evidence="10" id="KW-0406">Ion transport</keyword>
<evidence type="ECO:0000256" key="3">
    <source>
        <dbReference type="ARBA" id="ARBA00022692"/>
    </source>
</evidence>
<sequence length="157" mass="16174">MVPHLAARLALVTVEARSRVGASRRDLLAVFVGGLIGTTLRVSLDLAIVHDLDEFALSTLLVNVVGAFVLGLLVAALWPRVPGWVRVGLGPGILGSFTTFSALAISVVALAQSGEIVGAVLSIVLSIGFGMLAAWAGLALGARLTPGQTPELKEVDE</sequence>
<feature type="transmembrane region" description="Helical" evidence="10">
    <location>
        <begin position="116"/>
        <end position="140"/>
    </location>
</feature>
<keyword evidence="10" id="KW-0915">Sodium</keyword>
<dbReference type="Pfam" id="PF02537">
    <property type="entry name" value="CRCB"/>
    <property type="match status" value="1"/>
</dbReference>
<evidence type="ECO:0000256" key="10">
    <source>
        <dbReference type="HAMAP-Rule" id="MF_00454"/>
    </source>
</evidence>
<keyword evidence="3 10" id="KW-0812">Transmembrane</keyword>
<evidence type="ECO:0000256" key="6">
    <source>
        <dbReference type="ARBA" id="ARBA00023303"/>
    </source>
</evidence>
<organism evidence="11 12">
    <name type="scientific">Microcella humidisoli</name>
    <dbReference type="NCBI Taxonomy" id="2963406"/>
    <lineage>
        <taxon>Bacteria</taxon>
        <taxon>Bacillati</taxon>
        <taxon>Actinomycetota</taxon>
        <taxon>Actinomycetes</taxon>
        <taxon>Micrococcales</taxon>
        <taxon>Microbacteriaceae</taxon>
        <taxon>Microcella</taxon>
    </lineage>
</organism>
<feature type="binding site" evidence="10">
    <location>
        <position position="95"/>
    </location>
    <ligand>
        <name>Na(+)</name>
        <dbReference type="ChEBI" id="CHEBI:29101"/>
        <note>structural</note>
    </ligand>
</feature>
<keyword evidence="2 10" id="KW-1003">Cell membrane</keyword>
<evidence type="ECO:0000256" key="7">
    <source>
        <dbReference type="ARBA" id="ARBA00035120"/>
    </source>
</evidence>
<keyword evidence="10" id="KW-0813">Transport</keyword>
<name>A0ABY5FYZ3_9MICO</name>
<protein>
    <recommendedName>
        <fullName evidence="10">Fluoride-specific ion channel FluC</fullName>
    </recommendedName>
</protein>
<feature type="binding site" evidence="10">
    <location>
        <position position="98"/>
    </location>
    <ligand>
        <name>Na(+)</name>
        <dbReference type="ChEBI" id="CHEBI:29101"/>
        <note>structural</note>
    </ligand>
</feature>